<evidence type="ECO:0000256" key="1">
    <source>
        <dbReference type="SAM" id="MobiDB-lite"/>
    </source>
</evidence>
<dbReference type="PANTHER" id="PTHR33472:SF1">
    <property type="entry name" value="EXTENSIN-RELATED"/>
    <property type="match status" value="1"/>
</dbReference>
<feature type="compositionally biased region" description="Polar residues" evidence="1">
    <location>
        <begin position="27"/>
        <end position="51"/>
    </location>
</feature>
<dbReference type="PANTHER" id="PTHR33472">
    <property type="entry name" value="OS01G0106600 PROTEIN"/>
    <property type="match status" value="1"/>
</dbReference>
<feature type="region of interest" description="Disordered" evidence="1">
    <location>
        <begin position="171"/>
        <end position="193"/>
    </location>
</feature>
<feature type="region of interest" description="Disordered" evidence="1">
    <location>
        <begin position="1"/>
        <end position="51"/>
    </location>
</feature>
<evidence type="ECO:0000313" key="3">
    <source>
        <dbReference type="Proteomes" id="UP001359559"/>
    </source>
</evidence>
<organism evidence="2 3">
    <name type="scientific">Clitoria ternatea</name>
    <name type="common">Butterfly pea</name>
    <dbReference type="NCBI Taxonomy" id="43366"/>
    <lineage>
        <taxon>Eukaryota</taxon>
        <taxon>Viridiplantae</taxon>
        <taxon>Streptophyta</taxon>
        <taxon>Embryophyta</taxon>
        <taxon>Tracheophyta</taxon>
        <taxon>Spermatophyta</taxon>
        <taxon>Magnoliopsida</taxon>
        <taxon>eudicotyledons</taxon>
        <taxon>Gunneridae</taxon>
        <taxon>Pentapetalae</taxon>
        <taxon>rosids</taxon>
        <taxon>fabids</taxon>
        <taxon>Fabales</taxon>
        <taxon>Fabaceae</taxon>
        <taxon>Papilionoideae</taxon>
        <taxon>50 kb inversion clade</taxon>
        <taxon>NPAAA clade</taxon>
        <taxon>indigoferoid/millettioid clade</taxon>
        <taxon>Phaseoleae</taxon>
        <taxon>Clitoria</taxon>
    </lineage>
</organism>
<evidence type="ECO:0000313" key="2">
    <source>
        <dbReference type="EMBL" id="KAK7292845.1"/>
    </source>
</evidence>
<protein>
    <submittedName>
        <fullName evidence="2">Uncharacterized protein</fullName>
    </submittedName>
</protein>
<sequence>MAKPTPIRPWSRLASLGTVDSLPKPHSQPSQDNNANASKSPPTLETQNSMHSQKLKFTTPFTFPPNKLKVNPQIENNVTVEERPKMVNKTIENANVNANGNGSSQKESVELQKQGIGHYHKKDNAKENETKGKIVDTKVSGSEGNGMRVIKIAGENRGAYMQITHSQKKSIYKTGNSDNGEEVNAKRKDKSKKVGKVLSTPPMIPMYLNSNVQCVNNSIVFNSSCTHHDPGLHLTLSNKQFDKHVDGQSN</sequence>
<comment type="caution">
    <text evidence="2">The sequence shown here is derived from an EMBL/GenBank/DDBJ whole genome shotgun (WGS) entry which is preliminary data.</text>
</comment>
<dbReference type="AlphaFoldDB" id="A0AAN9J5X1"/>
<dbReference type="Proteomes" id="UP001359559">
    <property type="component" value="Unassembled WGS sequence"/>
</dbReference>
<gene>
    <name evidence="2" type="ORF">RJT34_15699</name>
</gene>
<name>A0AAN9J5X1_CLITE</name>
<reference evidence="2 3" key="1">
    <citation type="submission" date="2024-01" db="EMBL/GenBank/DDBJ databases">
        <title>The genomes of 5 underutilized Papilionoideae crops provide insights into root nodulation and disease resistance.</title>
        <authorList>
            <person name="Yuan L."/>
        </authorList>
    </citation>
    <scope>NUCLEOTIDE SEQUENCE [LARGE SCALE GENOMIC DNA]</scope>
    <source>
        <strain evidence="2">LY-2023</strain>
        <tissue evidence="2">Leaf</tissue>
    </source>
</reference>
<dbReference type="EMBL" id="JAYKXN010000004">
    <property type="protein sequence ID" value="KAK7292845.1"/>
    <property type="molecule type" value="Genomic_DNA"/>
</dbReference>
<keyword evidence="3" id="KW-1185">Reference proteome</keyword>
<proteinExistence type="predicted"/>
<accession>A0AAN9J5X1</accession>